<evidence type="ECO:0000313" key="3">
    <source>
        <dbReference type="Ensembl" id="ENSPKIP00000006737.1"/>
    </source>
</evidence>
<dbReference type="InterPro" id="IPR011009">
    <property type="entry name" value="Kinase-like_dom_sf"/>
</dbReference>
<dbReference type="InterPro" id="IPR000719">
    <property type="entry name" value="Prot_kinase_dom"/>
</dbReference>
<dbReference type="GeneTree" id="ENSGT00940000159121"/>
<dbReference type="GO" id="GO:0005737">
    <property type="term" value="C:cytoplasm"/>
    <property type="evidence" value="ECO:0007669"/>
    <property type="project" value="TreeGrafter"/>
</dbReference>
<evidence type="ECO:0000256" key="1">
    <source>
        <dbReference type="SAM" id="MobiDB-lite"/>
    </source>
</evidence>
<evidence type="ECO:0000259" key="2">
    <source>
        <dbReference type="PROSITE" id="PS50011"/>
    </source>
</evidence>
<dbReference type="PANTHER" id="PTHR24345">
    <property type="entry name" value="SERINE/THREONINE-PROTEIN KINASE PLK"/>
    <property type="match status" value="1"/>
</dbReference>
<dbReference type="GO" id="GO:0007052">
    <property type="term" value="P:mitotic spindle organization"/>
    <property type="evidence" value="ECO:0007669"/>
    <property type="project" value="TreeGrafter"/>
</dbReference>
<dbReference type="GO" id="GO:0000776">
    <property type="term" value="C:kinetochore"/>
    <property type="evidence" value="ECO:0007669"/>
    <property type="project" value="TreeGrafter"/>
</dbReference>
<dbReference type="GO" id="GO:0005524">
    <property type="term" value="F:ATP binding"/>
    <property type="evidence" value="ECO:0007669"/>
    <property type="project" value="InterPro"/>
</dbReference>
<accession>A0A3B3QJ11</accession>
<dbReference type="GO" id="GO:0004674">
    <property type="term" value="F:protein serine/threonine kinase activity"/>
    <property type="evidence" value="ECO:0007669"/>
    <property type="project" value="TreeGrafter"/>
</dbReference>
<dbReference type="GO" id="GO:0005634">
    <property type="term" value="C:nucleus"/>
    <property type="evidence" value="ECO:0007669"/>
    <property type="project" value="TreeGrafter"/>
</dbReference>
<sequence length="224" mass="24810">MELKVGDFGLAAWMEPVGQKKKTFCGTLDYIALEVWNGEGHGPESDIWALGCVVYALLVGKLPFWGQDMEETYWRVTEVQYSLPKSLSAAAQKLISGIFRKNPRDHLTLYQILQHEFLTEGFTPAKLPPSSCVTVPQLKPSYPVKGWFIRKTPTFTRQTDLGPVPSVPCPGAHPPEASMPRGSQSNTLASPTWEGAPRRTQATPARTRPPPQQQATPHPRDPGH</sequence>
<feature type="domain" description="Protein kinase" evidence="2">
    <location>
        <begin position="1"/>
        <end position="118"/>
    </location>
</feature>
<proteinExistence type="predicted"/>
<dbReference type="PROSITE" id="PS50011">
    <property type="entry name" value="PROTEIN_KINASE_DOM"/>
    <property type="match status" value="1"/>
</dbReference>
<dbReference type="PANTHER" id="PTHR24345:SF42">
    <property type="entry name" value="SERINE_THREONINE-PROTEIN KINASE PLK3"/>
    <property type="match status" value="1"/>
</dbReference>
<dbReference type="GO" id="GO:0044819">
    <property type="term" value="P:mitotic G1/S transition checkpoint signaling"/>
    <property type="evidence" value="ECO:0007669"/>
    <property type="project" value="TreeGrafter"/>
</dbReference>
<name>A0A3B3QJ11_9TELE</name>
<dbReference type="STRING" id="1676925.ENSPKIP00000006737"/>
<feature type="region of interest" description="Disordered" evidence="1">
    <location>
        <begin position="158"/>
        <end position="224"/>
    </location>
</feature>
<reference evidence="3" key="2">
    <citation type="submission" date="2025-09" db="UniProtKB">
        <authorList>
            <consortium name="Ensembl"/>
        </authorList>
    </citation>
    <scope>IDENTIFICATION</scope>
</reference>
<dbReference type="GO" id="GO:0000922">
    <property type="term" value="C:spindle pole"/>
    <property type="evidence" value="ECO:0007669"/>
    <property type="project" value="TreeGrafter"/>
</dbReference>
<dbReference type="SUPFAM" id="SSF56112">
    <property type="entry name" value="Protein kinase-like (PK-like)"/>
    <property type="match status" value="1"/>
</dbReference>
<evidence type="ECO:0000313" key="4">
    <source>
        <dbReference type="Proteomes" id="UP000261540"/>
    </source>
</evidence>
<reference evidence="3" key="1">
    <citation type="submission" date="2025-08" db="UniProtKB">
        <authorList>
            <consortium name="Ensembl"/>
        </authorList>
    </citation>
    <scope>IDENTIFICATION</scope>
</reference>
<feature type="compositionally biased region" description="Polar residues" evidence="1">
    <location>
        <begin position="181"/>
        <end position="190"/>
    </location>
</feature>
<dbReference type="SMART" id="SM00220">
    <property type="entry name" value="S_TKc"/>
    <property type="match status" value="1"/>
</dbReference>
<keyword evidence="4" id="KW-1185">Reference proteome</keyword>
<protein>
    <recommendedName>
        <fullName evidence="2">Protein kinase domain-containing protein</fullName>
    </recommendedName>
</protein>
<dbReference type="Proteomes" id="UP000261540">
    <property type="component" value="Unplaced"/>
</dbReference>
<dbReference type="Gene3D" id="1.10.510.10">
    <property type="entry name" value="Transferase(Phosphotransferase) domain 1"/>
    <property type="match status" value="1"/>
</dbReference>
<organism evidence="3 4">
    <name type="scientific">Paramormyrops kingsleyae</name>
    <dbReference type="NCBI Taxonomy" id="1676925"/>
    <lineage>
        <taxon>Eukaryota</taxon>
        <taxon>Metazoa</taxon>
        <taxon>Chordata</taxon>
        <taxon>Craniata</taxon>
        <taxon>Vertebrata</taxon>
        <taxon>Euteleostomi</taxon>
        <taxon>Actinopterygii</taxon>
        <taxon>Neopterygii</taxon>
        <taxon>Teleostei</taxon>
        <taxon>Osteoglossocephala</taxon>
        <taxon>Osteoglossomorpha</taxon>
        <taxon>Osteoglossiformes</taxon>
        <taxon>Mormyridae</taxon>
        <taxon>Paramormyrops</taxon>
    </lineage>
</organism>
<dbReference type="Pfam" id="PF00069">
    <property type="entry name" value="Pkinase"/>
    <property type="match status" value="1"/>
</dbReference>
<dbReference type="GO" id="GO:0006974">
    <property type="term" value="P:DNA damage response"/>
    <property type="evidence" value="ECO:0007669"/>
    <property type="project" value="TreeGrafter"/>
</dbReference>
<dbReference type="GO" id="GO:0005813">
    <property type="term" value="C:centrosome"/>
    <property type="evidence" value="ECO:0007669"/>
    <property type="project" value="TreeGrafter"/>
</dbReference>
<dbReference type="GO" id="GO:0090166">
    <property type="term" value="P:Golgi disassembly"/>
    <property type="evidence" value="ECO:0007669"/>
    <property type="project" value="TreeGrafter"/>
</dbReference>
<dbReference type="AlphaFoldDB" id="A0A3B3QJ11"/>
<dbReference type="Ensembl" id="ENSPKIT00000030768.1">
    <property type="protein sequence ID" value="ENSPKIP00000006737.1"/>
    <property type="gene ID" value="ENSPKIG00000022892.1"/>
</dbReference>